<dbReference type="Proteomes" id="UP000286947">
    <property type="component" value="Unassembled WGS sequence"/>
</dbReference>
<comment type="caution">
    <text evidence="1">The sequence shown here is derived from an EMBL/GenBank/DDBJ whole genome shotgun (WGS) entry which is preliminary data.</text>
</comment>
<name>A0A433SD70_9BURK</name>
<gene>
    <name evidence="1" type="ORF">CUZ56_01962</name>
</gene>
<keyword evidence="2" id="KW-1185">Reference proteome</keyword>
<evidence type="ECO:0000313" key="1">
    <source>
        <dbReference type="EMBL" id="RUS66681.1"/>
    </source>
</evidence>
<reference evidence="1 2" key="1">
    <citation type="submission" date="2018-01" db="EMBL/GenBank/DDBJ databases">
        <title>Saezia sanguinis gen. nov., sp. nov., in the order Burkholderiales isolated from human blood.</title>
        <authorList>
            <person name="Medina-Pascual M.J."/>
            <person name="Valdezate S."/>
            <person name="Monzon S."/>
            <person name="Cuesta I."/>
            <person name="Carrasco G."/>
            <person name="Villalon P."/>
            <person name="Saez-Nieto J.A."/>
        </authorList>
    </citation>
    <scope>NUCLEOTIDE SEQUENCE [LARGE SCALE GENOMIC DNA]</scope>
    <source>
        <strain evidence="1 2">CNM695-12</strain>
    </source>
</reference>
<accession>A0A433SD70</accession>
<sequence length="55" mass="6308">MVMIWYIQPSQKHKSSLLVFSSLSSPVLSQLPRWNGIFIYPQAAPVGFDIFLNRV</sequence>
<organism evidence="1 2">
    <name type="scientific">Saezia sanguinis</name>
    <dbReference type="NCBI Taxonomy" id="1965230"/>
    <lineage>
        <taxon>Bacteria</taxon>
        <taxon>Pseudomonadati</taxon>
        <taxon>Pseudomonadota</taxon>
        <taxon>Betaproteobacteria</taxon>
        <taxon>Burkholderiales</taxon>
        <taxon>Saeziaceae</taxon>
        <taxon>Saezia</taxon>
    </lineage>
</organism>
<evidence type="ECO:0000313" key="2">
    <source>
        <dbReference type="Proteomes" id="UP000286947"/>
    </source>
</evidence>
<dbReference type="EMBL" id="PQSP01000004">
    <property type="protein sequence ID" value="RUS66681.1"/>
    <property type="molecule type" value="Genomic_DNA"/>
</dbReference>
<protein>
    <submittedName>
        <fullName evidence="1">Uncharacterized protein</fullName>
    </submittedName>
</protein>
<proteinExistence type="predicted"/>
<dbReference type="AlphaFoldDB" id="A0A433SD70"/>